<dbReference type="Pfam" id="PF13424">
    <property type="entry name" value="TPR_12"/>
    <property type="match status" value="2"/>
</dbReference>
<dbReference type="PANTHER" id="PTHR44117:SF1">
    <property type="entry name" value="INTRAFLAGELLAR TRANSPORT PROTEIN 88 HOMOLOG"/>
    <property type="match status" value="1"/>
</dbReference>
<feature type="compositionally biased region" description="Basic and acidic residues" evidence="2">
    <location>
        <begin position="131"/>
        <end position="143"/>
    </location>
</feature>
<evidence type="ECO:0000313" key="4">
    <source>
        <dbReference type="WBParaSite" id="PSAMB.scaffold724size42710.g8207.t1"/>
    </source>
</evidence>
<dbReference type="GO" id="GO:1905515">
    <property type="term" value="P:non-motile cilium assembly"/>
    <property type="evidence" value="ECO:0007669"/>
    <property type="project" value="TreeGrafter"/>
</dbReference>
<dbReference type="Gene3D" id="1.25.40.10">
    <property type="entry name" value="Tetratricopeptide repeat domain"/>
    <property type="match status" value="4"/>
</dbReference>
<keyword evidence="3" id="KW-1185">Reference proteome</keyword>
<feature type="region of interest" description="Disordered" evidence="2">
    <location>
        <begin position="96"/>
        <end position="143"/>
    </location>
</feature>
<dbReference type="WBParaSite" id="PSAMB.scaffold724size42710.g8207.t1">
    <property type="protein sequence ID" value="PSAMB.scaffold724size42710.g8207.t1"/>
    <property type="gene ID" value="PSAMB.scaffold724size42710.g8207"/>
</dbReference>
<dbReference type="InterPro" id="IPR011990">
    <property type="entry name" value="TPR-like_helical_dom_sf"/>
</dbReference>
<feature type="compositionally biased region" description="Polar residues" evidence="2">
    <location>
        <begin position="753"/>
        <end position="772"/>
    </location>
</feature>
<feature type="region of interest" description="Disordered" evidence="2">
    <location>
        <begin position="725"/>
        <end position="837"/>
    </location>
</feature>
<feature type="compositionally biased region" description="Basic and acidic residues" evidence="2">
    <location>
        <begin position="779"/>
        <end position="794"/>
    </location>
</feature>
<dbReference type="FunFam" id="1.25.40.10:FF:000283">
    <property type="entry name" value="Intraflagellar transport 88"/>
    <property type="match status" value="1"/>
</dbReference>
<protein>
    <submittedName>
        <fullName evidence="4">Intraflagellar transport 88</fullName>
    </submittedName>
</protein>
<feature type="repeat" description="TPR" evidence="1">
    <location>
        <begin position="560"/>
        <end position="593"/>
    </location>
</feature>
<feature type="compositionally biased region" description="Acidic residues" evidence="2">
    <location>
        <begin position="822"/>
        <end position="837"/>
    </location>
</feature>
<name>A0A914XBJ9_9BILA</name>
<proteinExistence type="predicted"/>
<feature type="compositionally biased region" description="Polar residues" evidence="2">
    <location>
        <begin position="119"/>
        <end position="130"/>
    </location>
</feature>
<dbReference type="PROSITE" id="PS50005">
    <property type="entry name" value="TPR"/>
    <property type="match status" value="5"/>
</dbReference>
<dbReference type="Pfam" id="PF13432">
    <property type="entry name" value="TPR_16"/>
    <property type="match status" value="2"/>
</dbReference>
<dbReference type="SMART" id="SM00028">
    <property type="entry name" value="TPR"/>
    <property type="match status" value="9"/>
</dbReference>
<sequence>MSLLQNVHLTGSMESDDLYSGFNDYNHALDAENLLNDEGFQQAVARTSHGRRPLTAKQGVAGSAMVGGRLATAVARVGTSTSGLRGQTAFAGGRTAAAGQTAAGPRPMTAVRGAGYTSHGRTSSFDPSKGSSDKPEEGPEEKCKQIERKVNELLEDSIFAYEKRDFKLALEKAKDAGRRERAAVKMREQLGLMEQVNLDLTFSVLFNLAHQYTASEMYNEALNTYQVIVKNKMFTNAGRLKVNIGNIYFKKKDYSKAIKYYRMALDQVPNVQKETRIKILNNIGVAFVKLGKYDEAGSTFEHCMEEKPEFRTGLNLILCAYTLEDREKMKDGFQRLLDIQLDVDDDDKYISHNNDRTETLLLEVIKNDSLRQWEKQRRQEAERTILTAARLVSPAIASTFSEGYAWCVDSIKNSIYAELATDLEINKAIQYLRQGELPAAAEVLKSFEKKDSKVASAAANNLAFLSLLQGPDKFSEAVQYAEQALAADRYNPNALVNRGNVCFAQNELAQARDFYKEALANEASCVEGLYNLGLVCKQMGKMEEALDCFYKLHNILMNNVQVLCQLGSIYEQLEDTAQAIELFTQASNLAPTDPGILAKLGELYDSEGDKSQAFQCHYDSYRYFPSNIEVIEWLGAYYIDAQFSEKAVSYFERAAIMQPNEIKWHLMTASCQRRSGNYQKALDTYKTIHRKFPDNIECLKFLVRLCTDLGMPEGKDYANKLKKAEKVRELRQQRTSASSAGRARGSSSAQSLPPGTTASVNRQSVSRNSLRTASARITFDQHEQYQVTNRHEIGDADTNYNDPLGPAPERPKTSMRRRGNDDDTFDNEEVGDDLLPE</sequence>
<dbReference type="SUPFAM" id="SSF48452">
    <property type="entry name" value="TPR-like"/>
    <property type="match status" value="2"/>
</dbReference>
<evidence type="ECO:0000313" key="3">
    <source>
        <dbReference type="Proteomes" id="UP000887566"/>
    </source>
</evidence>
<dbReference type="AlphaFoldDB" id="A0A914XBJ9"/>
<feature type="repeat" description="TPR" evidence="1">
    <location>
        <begin position="628"/>
        <end position="661"/>
    </location>
</feature>
<dbReference type="GO" id="GO:0019894">
    <property type="term" value="F:kinesin binding"/>
    <property type="evidence" value="ECO:0007669"/>
    <property type="project" value="TreeGrafter"/>
</dbReference>
<feature type="repeat" description="TPR" evidence="1">
    <location>
        <begin position="526"/>
        <end position="559"/>
    </location>
</feature>
<reference evidence="4" key="1">
    <citation type="submission" date="2022-11" db="UniProtKB">
        <authorList>
            <consortium name="WormBaseParasite"/>
        </authorList>
    </citation>
    <scope>IDENTIFICATION</scope>
</reference>
<dbReference type="FunFam" id="1.25.40.10:FF:000106">
    <property type="entry name" value="Intraflagellar transport 88 homolog (Chlamydomonas)"/>
    <property type="match status" value="1"/>
</dbReference>
<dbReference type="GO" id="GO:0097546">
    <property type="term" value="C:ciliary base"/>
    <property type="evidence" value="ECO:0007669"/>
    <property type="project" value="TreeGrafter"/>
</dbReference>
<evidence type="ECO:0000256" key="2">
    <source>
        <dbReference type="SAM" id="MobiDB-lite"/>
    </source>
</evidence>
<dbReference type="GO" id="GO:0097730">
    <property type="term" value="C:non-motile cilium"/>
    <property type="evidence" value="ECO:0007669"/>
    <property type="project" value="TreeGrafter"/>
</dbReference>
<feature type="repeat" description="TPR" evidence="1">
    <location>
        <begin position="238"/>
        <end position="271"/>
    </location>
</feature>
<evidence type="ECO:0000256" key="1">
    <source>
        <dbReference type="PROSITE-ProRule" id="PRU00339"/>
    </source>
</evidence>
<organism evidence="3 4">
    <name type="scientific">Plectus sambesii</name>
    <dbReference type="NCBI Taxonomy" id="2011161"/>
    <lineage>
        <taxon>Eukaryota</taxon>
        <taxon>Metazoa</taxon>
        <taxon>Ecdysozoa</taxon>
        <taxon>Nematoda</taxon>
        <taxon>Chromadorea</taxon>
        <taxon>Plectida</taxon>
        <taxon>Plectina</taxon>
        <taxon>Plectoidea</taxon>
        <taxon>Plectidae</taxon>
        <taxon>Plectus</taxon>
    </lineage>
</organism>
<dbReference type="PROSITE" id="PS50293">
    <property type="entry name" value="TPR_REGION"/>
    <property type="match status" value="1"/>
</dbReference>
<dbReference type="GO" id="GO:0042073">
    <property type="term" value="P:intraciliary transport"/>
    <property type="evidence" value="ECO:0007669"/>
    <property type="project" value="TreeGrafter"/>
</dbReference>
<accession>A0A914XBJ9</accession>
<dbReference type="GO" id="GO:0005814">
    <property type="term" value="C:centriole"/>
    <property type="evidence" value="ECO:0007669"/>
    <property type="project" value="TreeGrafter"/>
</dbReference>
<dbReference type="GO" id="GO:0036064">
    <property type="term" value="C:ciliary basal body"/>
    <property type="evidence" value="ECO:0007669"/>
    <property type="project" value="TreeGrafter"/>
</dbReference>
<dbReference type="InterPro" id="IPR019734">
    <property type="entry name" value="TPR_rpt"/>
</dbReference>
<feature type="compositionally biased region" description="Low complexity" evidence="2">
    <location>
        <begin position="733"/>
        <end position="751"/>
    </location>
</feature>
<keyword evidence="1" id="KW-0802">TPR repeat</keyword>
<feature type="repeat" description="TPR" evidence="1">
    <location>
        <begin position="277"/>
        <end position="310"/>
    </location>
</feature>
<dbReference type="PANTHER" id="PTHR44117">
    <property type="entry name" value="INTRAFLAGELLAR TRANSPORT PROTEIN 88 HOMOLOG"/>
    <property type="match status" value="1"/>
</dbReference>
<dbReference type="Proteomes" id="UP000887566">
    <property type="component" value="Unplaced"/>
</dbReference>